<evidence type="ECO:0000259" key="3">
    <source>
        <dbReference type="Pfam" id="PF13579"/>
    </source>
</evidence>
<dbReference type="Proteomes" id="UP001596122">
    <property type="component" value="Unassembled WGS sequence"/>
</dbReference>
<evidence type="ECO:0000313" key="4">
    <source>
        <dbReference type="EMBL" id="MFC5381918.1"/>
    </source>
</evidence>
<gene>
    <name evidence="4" type="ORF">ACFPJ6_14140</name>
</gene>
<name>A0ABW0GQU4_9MICO</name>
<dbReference type="InterPro" id="IPR028098">
    <property type="entry name" value="Glyco_trans_4-like_N"/>
</dbReference>
<sequence>MQNEARALLAAGTGVTVICPRATPDEAEVHDHDGVTVRSYAPPPPTSGILSYFREFVVAWLRTAQLSWRCHRSEGFAVLQACNPPDTYWLLALIWRLWGKGFVYDQHDLCPEVFLDRFGRRSFRDRVLHRLLLWLERASYATADLVVSPNESYREIATGRGRVPLDRTTIVMSTPDHRIMRRSEPKPGARDRFANLVVYVGVMGPQDGVERVLDTARTLRDRGRDDIRFVLLGFGDSEPRLRRLSAQFGLDGHVHFTGRVQQPEVVAWLSAADVGLTPDPPSAFNERSTMNKTLEYMACELPVVATDLLETRRSAGEAAVYVQTVEEMADAVDALLDDPARRGWMGAVGRARIEGELSWDRFAHAYVAAVQRVLSKGARGARGPVGGGAARPIEASRL</sequence>
<evidence type="ECO:0000256" key="2">
    <source>
        <dbReference type="ARBA" id="ARBA00022679"/>
    </source>
</evidence>
<evidence type="ECO:0000313" key="5">
    <source>
        <dbReference type="Proteomes" id="UP001596122"/>
    </source>
</evidence>
<dbReference type="PANTHER" id="PTHR12526:SF624">
    <property type="entry name" value="BLR6297 PROTEIN"/>
    <property type="match status" value="1"/>
</dbReference>
<dbReference type="EMBL" id="JBHSLD010000013">
    <property type="protein sequence ID" value="MFC5381918.1"/>
    <property type="molecule type" value="Genomic_DNA"/>
</dbReference>
<protein>
    <submittedName>
        <fullName evidence="4">Glycosyltransferase family 4 protein</fullName>
    </submittedName>
</protein>
<feature type="domain" description="Glycosyltransferase subfamily 4-like N-terminal" evidence="3">
    <location>
        <begin position="3"/>
        <end position="171"/>
    </location>
</feature>
<proteinExistence type="predicted"/>
<dbReference type="Pfam" id="PF13692">
    <property type="entry name" value="Glyco_trans_1_4"/>
    <property type="match status" value="1"/>
</dbReference>
<keyword evidence="2" id="KW-0808">Transferase</keyword>
<dbReference type="RefSeq" id="WP_340271007.1">
    <property type="nucleotide sequence ID" value="NZ_JBBEOG010000009.1"/>
</dbReference>
<dbReference type="CDD" id="cd03794">
    <property type="entry name" value="GT4_WbuB-like"/>
    <property type="match status" value="1"/>
</dbReference>
<dbReference type="SUPFAM" id="SSF53756">
    <property type="entry name" value="UDP-Glycosyltransferase/glycogen phosphorylase"/>
    <property type="match status" value="1"/>
</dbReference>
<comment type="caution">
    <text evidence="4">The sequence shown here is derived from an EMBL/GenBank/DDBJ whole genome shotgun (WGS) entry which is preliminary data.</text>
</comment>
<dbReference type="PANTHER" id="PTHR12526">
    <property type="entry name" value="GLYCOSYLTRANSFERASE"/>
    <property type="match status" value="1"/>
</dbReference>
<organism evidence="4 5">
    <name type="scientific">Aquipuribacter nitratireducens</name>
    <dbReference type="NCBI Taxonomy" id="650104"/>
    <lineage>
        <taxon>Bacteria</taxon>
        <taxon>Bacillati</taxon>
        <taxon>Actinomycetota</taxon>
        <taxon>Actinomycetes</taxon>
        <taxon>Micrococcales</taxon>
        <taxon>Intrasporangiaceae</taxon>
        <taxon>Aquipuribacter</taxon>
    </lineage>
</organism>
<keyword evidence="1" id="KW-0328">Glycosyltransferase</keyword>
<keyword evidence="5" id="KW-1185">Reference proteome</keyword>
<dbReference type="Pfam" id="PF13579">
    <property type="entry name" value="Glyco_trans_4_4"/>
    <property type="match status" value="1"/>
</dbReference>
<evidence type="ECO:0000256" key="1">
    <source>
        <dbReference type="ARBA" id="ARBA00022676"/>
    </source>
</evidence>
<dbReference type="Gene3D" id="3.40.50.2000">
    <property type="entry name" value="Glycogen Phosphorylase B"/>
    <property type="match status" value="2"/>
</dbReference>
<accession>A0ABW0GQU4</accession>
<reference evidence="5" key="1">
    <citation type="journal article" date="2019" name="Int. J. Syst. Evol. Microbiol.">
        <title>The Global Catalogue of Microorganisms (GCM) 10K type strain sequencing project: providing services to taxonomists for standard genome sequencing and annotation.</title>
        <authorList>
            <consortium name="The Broad Institute Genomics Platform"/>
            <consortium name="The Broad Institute Genome Sequencing Center for Infectious Disease"/>
            <person name="Wu L."/>
            <person name="Ma J."/>
        </authorList>
    </citation>
    <scope>NUCLEOTIDE SEQUENCE [LARGE SCALE GENOMIC DNA]</scope>
    <source>
        <strain evidence="5">CCUG 43114</strain>
    </source>
</reference>